<dbReference type="Proteomes" id="UP000295543">
    <property type="component" value="Unassembled WGS sequence"/>
</dbReference>
<dbReference type="PANTHER" id="PTHR21525">
    <property type="entry name" value="MOTILE SPERM PROTEIN"/>
    <property type="match status" value="1"/>
</dbReference>
<name>A0A4R5U9F3_9GAMM</name>
<dbReference type="RefSeq" id="WP_133394021.1">
    <property type="nucleotide sequence ID" value="NZ_SMTG01000004.1"/>
</dbReference>
<evidence type="ECO:0000256" key="1">
    <source>
        <dbReference type="SAM" id="MobiDB-lite"/>
    </source>
</evidence>
<accession>A0A4R5U9F3</accession>
<dbReference type="AlphaFoldDB" id="A0A4R5U9F3"/>
<protein>
    <submittedName>
        <fullName evidence="2">Uncharacterized protein</fullName>
    </submittedName>
</protein>
<feature type="region of interest" description="Disordered" evidence="1">
    <location>
        <begin position="1"/>
        <end position="20"/>
    </location>
</feature>
<organism evidence="2 3">
    <name type="scientific">Luteimonas terrae</name>
    <dbReference type="NCBI Taxonomy" id="1530191"/>
    <lineage>
        <taxon>Bacteria</taxon>
        <taxon>Pseudomonadati</taxon>
        <taxon>Pseudomonadota</taxon>
        <taxon>Gammaproteobacteria</taxon>
        <taxon>Lysobacterales</taxon>
        <taxon>Lysobacteraceae</taxon>
        <taxon>Luteimonas</taxon>
    </lineage>
</organism>
<feature type="compositionally biased region" description="Basic and acidic residues" evidence="1">
    <location>
        <begin position="1"/>
        <end position="17"/>
    </location>
</feature>
<evidence type="ECO:0000313" key="3">
    <source>
        <dbReference type="Proteomes" id="UP000295543"/>
    </source>
</evidence>
<dbReference type="OrthoDB" id="3196385at2"/>
<dbReference type="PANTHER" id="PTHR21525:SF9">
    <property type="entry name" value="CHANNEL_COLICIN DOMAIN-CONTAINING PROTEIN"/>
    <property type="match status" value="1"/>
</dbReference>
<proteinExistence type="predicted"/>
<reference evidence="2 3" key="1">
    <citation type="submission" date="2019-03" db="EMBL/GenBank/DDBJ databases">
        <title>Luteimonas zhaokaii sp.nov., isolated from the rectal contents of Plateau pika in Yushu, Qinghai Province, China.</title>
        <authorList>
            <person name="Zhang G."/>
        </authorList>
    </citation>
    <scope>NUCLEOTIDE SEQUENCE [LARGE SCALE GENOMIC DNA]</scope>
    <source>
        <strain evidence="2 3">THG-MD21</strain>
    </source>
</reference>
<sequence>MSNEFKDARNDAGRDAKIMQAPPVTSRIHDAIIEPADDARATLQSVAGISASTFAQTIERTQISRYHTANGFGFAAEDALNLNDRLAGRTVIAAGQNGVRNGADRIVDGIAYQTKYCRNARATVRSLFDPKTALYRYGDMKAEVPPEQYELAVRLMERRIARGQVPGVTDPKDAANLIKAGSITRAQAVKIARAGTIEGLTYDAKLNVLNASFTCTLTFLVSLAQRKWGGASARESFEGAVRDALASGLLCMGTVVGSAQLMRTQGARVLRVGMHDGVKVACRTEVGRKVVHAVAKASLRKAVYGGAAISHVAKLARSNTIANGVTTVAMSVPDLYRATIKKNMSWAQVGKNAVINGAGVAGGSLGWWGGATVGSLVGTSLGPVGTAVGFVTGGLMGAFGVGSGSSWLASKAMDGVVEDDAAEVLERMPEWLTPLVHDYLLTSPELDELLKTVRQHCTPEFLRRLFGGRADAARLVYEEFEPACFAIVRKRGTVTLRAV</sequence>
<dbReference type="EMBL" id="SMTG01000004">
    <property type="protein sequence ID" value="TDK30968.1"/>
    <property type="molecule type" value="Genomic_DNA"/>
</dbReference>
<comment type="caution">
    <text evidence="2">The sequence shown here is derived from an EMBL/GenBank/DDBJ whole genome shotgun (WGS) entry which is preliminary data.</text>
</comment>
<gene>
    <name evidence="2" type="ORF">E2F49_11570</name>
</gene>
<evidence type="ECO:0000313" key="2">
    <source>
        <dbReference type="EMBL" id="TDK30968.1"/>
    </source>
</evidence>
<keyword evidence="3" id="KW-1185">Reference proteome</keyword>